<protein>
    <recommendedName>
        <fullName evidence="2">PWWP domain-containing protein</fullName>
    </recommendedName>
</protein>
<sequence length="889" mass="97709">MSMVKNGPEVPAEGSLPSQEEPRDQGLEQEKEEELKDHSSVVVENGGGKENGDGVVEVLNSSVLETKVSVKLKGSDSDSEMNGVSSLLQMRGTGESRDASQEAEKLDSIDGSRKRVADGDYGLKEGASMGISGGEERSDGKKSEEEVTDDDDGKIVTRDVPIVETSENVDDEVEELSDGGHVFAVGDFVWGKIKSHPWWPGRIYDPSDASDFALKLKQKNRQLLVAYFGDGTFAWCHPSQLKLFEENFDDMAKQSTTKAFVNAVQEAVNQVGMLLDMKMSRDFLVNESMPGFTLPLAKNAGIKTGTLVPENGVERLLAVPMEPLELLARVKQAAEIIAVASILELETLKAQLSAFYLSRGGYKLARYEDPQPVLGLEDKLTDETVYAGNGKSAVEVPVQGPFGEDYSASPMSLKVGASGNSQGPSGNTPNHRRKQKSMAEIMGEDKDVLAMNKEGDETDETLNAIVFTGRKRRRDREVAMSSKPVRERKELRVDTVANLQNAENKGSGGKQNSDKGWSPKSGELKEAFDGENISSGSRKENTTEANTKEQNEKGSLLRERKLSKYLSPPFTTSLEHLASGRAAGQPSPRILKCNGETFKENLTKDVAVGFALSDGPNHQTQIDEEEKAIDLKKIQVTPFEVLSEFRHAAVSPQISRDSDSLEALVDFISVFRSSLYRHGSLYKVYKECRPGRKRKKSETDQPDHLSPNNEFGPRKRRKRKGTENTSAAELIVSFWPGSALPSRSDIVAIYSKFGDLNEAETNMFRTNYTARVCFLRASDAENALKQSQITNPFGSSDVTFQLKYLSSSSDRSKSERSASTKEEYNTTLAVSLPKDNEASKFNYVREKLQVLTSMLEASDGKSHEVKNKVVSGMKDLLDDVDKLLGFSSS</sequence>
<accession>A0A444YZ68</accession>
<name>A0A444YZ68_ARAHY</name>
<feature type="compositionally biased region" description="Polar residues" evidence="1">
    <location>
        <begin position="418"/>
        <end position="429"/>
    </location>
</feature>
<dbReference type="EMBL" id="SDMP01000015">
    <property type="protein sequence ID" value="RYR07221.1"/>
    <property type="molecule type" value="Genomic_DNA"/>
</dbReference>
<gene>
    <name evidence="3" type="ORF">Ahy_B05g074535</name>
</gene>
<dbReference type="SUPFAM" id="SSF63748">
    <property type="entry name" value="Tudor/PWWP/MBT"/>
    <property type="match status" value="1"/>
</dbReference>
<dbReference type="InterPro" id="IPR000313">
    <property type="entry name" value="PWWP_dom"/>
</dbReference>
<feature type="compositionally biased region" description="Basic and acidic residues" evidence="1">
    <location>
        <begin position="484"/>
        <end position="493"/>
    </location>
</feature>
<dbReference type="SMART" id="SM00293">
    <property type="entry name" value="PWWP"/>
    <property type="match status" value="1"/>
</dbReference>
<dbReference type="InterPro" id="IPR053063">
    <property type="entry name" value="PWWP_domain_containing_PDP"/>
</dbReference>
<dbReference type="PROSITE" id="PS50812">
    <property type="entry name" value="PWWP"/>
    <property type="match status" value="1"/>
</dbReference>
<feature type="compositionally biased region" description="Basic and acidic residues" evidence="1">
    <location>
        <begin position="20"/>
        <end position="39"/>
    </location>
</feature>
<dbReference type="PANTHER" id="PTHR42851:SF12">
    <property type="entry name" value="PWWP DOMAIN PROTEIN"/>
    <property type="match status" value="1"/>
</dbReference>
<keyword evidence="4" id="KW-1185">Reference proteome</keyword>
<feature type="compositionally biased region" description="Polar residues" evidence="1">
    <location>
        <begin position="497"/>
        <end position="515"/>
    </location>
</feature>
<evidence type="ECO:0000313" key="4">
    <source>
        <dbReference type="Proteomes" id="UP000289738"/>
    </source>
</evidence>
<organism evidence="3 4">
    <name type="scientific">Arachis hypogaea</name>
    <name type="common">Peanut</name>
    <dbReference type="NCBI Taxonomy" id="3818"/>
    <lineage>
        <taxon>Eukaryota</taxon>
        <taxon>Viridiplantae</taxon>
        <taxon>Streptophyta</taxon>
        <taxon>Embryophyta</taxon>
        <taxon>Tracheophyta</taxon>
        <taxon>Spermatophyta</taxon>
        <taxon>Magnoliopsida</taxon>
        <taxon>eudicotyledons</taxon>
        <taxon>Gunneridae</taxon>
        <taxon>Pentapetalae</taxon>
        <taxon>rosids</taxon>
        <taxon>fabids</taxon>
        <taxon>Fabales</taxon>
        <taxon>Fabaceae</taxon>
        <taxon>Papilionoideae</taxon>
        <taxon>50 kb inversion clade</taxon>
        <taxon>dalbergioids sensu lato</taxon>
        <taxon>Dalbergieae</taxon>
        <taxon>Pterocarpus clade</taxon>
        <taxon>Arachis</taxon>
    </lineage>
</organism>
<comment type="caution">
    <text evidence="3">The sequence shown here is derived from an EMBL/GenBank/DDBJ whole genome shotgun (WGS) entry which is preliminary data.</text>
</comment>
<feature type="domain" description="PWWP" evidence="2">
    <location>
        <begin position="185"/>
        <end position="247"/>
    </location>
</feature>
<feature type="region of interest" description="Disordered" evidence="1">
    <location>
        <begin position="1"/>
        <end position="154"/>
    </location>
</feature>
<dbReference type="AlphaFoldDB" id="A0A444YZ68"/>
<feature type="compositionally biased region" description="Basic and acidic residues" evidence="1">
    <location>
        <begin position="537"/>
        <end position="560"/>
    </location>
</feature>
<proteinExistence type="predicted"/>
<dbReference type="PANTHER" id="PTHR42851">
    <property type="entry name" value="ALDOLASE-RELATED"/>
    <property type="match status" value="1"/>
</dbReference>
<dbReference type="CDD" id="cd05162">
    <property type="entry name" value="PWWP"/>
    <property type="match status" value="1"/>
</dbReference>
<dbReference type="Gramene" id="arahy.Tifrunner.gnm2.ann2.Ah15g482700.1">
    <property type="protein sequence ID" value="arahy.Tifrunner.gnm2.ann2.Ah15g482700.1-CDS-1"/>
    <property type="gene ID" value="arahy.Tifrunner.gnm2.ann2.Ah15g482700"/>
</dbReference>
<feature type="region of interest" description="Disordered" evidence="1">
    <location>
        <begin position="405"/>
        <end position="436"/>
    </location>
</feature>
<evidence type="ECO:0000256" key="1">
    <source>
        <dbReference type="SAM" id="MobiDB-lite"/>
    </source>
</evidence>
<evidence type="ECO:0000313" key="3">
    <source>
        <dbReference type="EMBL" id="RYR07221.1"/>
    </source>
</evidence>
<dbReference type="STRING" id="3818.A0A444YZ68"/>
<dbReference type="Gene3D" id="2.30.30.140">
    <property type="match status" value="1"/>
</dbReference>
<dbReference type="Pfam" id="PF00855">
    <property type="entry name" value="PWWP"/>
    <property type="match status" value="1"/>
</dbReference>
<dbReference type="Proteomes" id="UP000289738">
    <property type="component" value="Chromosome B05"/>
</dbReference>
<feature type="region of interest" description="Disordered" evidence="1">
    <location>
        <begin position="691"/>
        <end position="724"/>
    </location>
</feature>
<feature type="compositionally biased region" description="Basic and acidic residues" evidence="1">
    <location>
        <begin position="94"/>
        <end position="123"/>
    </location>
</feature>
<feature type="region of interest" description="Disordered" evidence="1">
    <location>
        <begin position="472"/>
        <end position="560"/>
    </location>
</feature>
<reference evidence="3 4" key="1">
    <citation type="submission" date="2019-01" db="EMBL/GenBank/DDBJ databases">
        <title>Sequencing of cultivated peanut Arachis hypogaea provides insights into genome evolution and oil improvement.</title>
        <authorList>
            <person name="Chen X."/>
        </authorList>
    </citation>
    <scope>NUCLEOTIDE SEQUENCE [LARGE SCALE GENOMIC DNA]</scope>
    <source>
        <strain evidence="4">cv. Fuhuasheng</strain>
        <tissue evidence="3">Leaves</tissue>
    </source>
</reference>
<evidence type="ECO:0000259" key="2">
    <source>
        <dbReference type="PROSITE" id="PS50812"/>
    </source>
</evidence>
<dbReference type="OrthoDB" id="62853at2759"/>
<feature type="compositionally biased region" description="Basic and acidic residues" evidence="1">
    <location>
        <begin position="134"/>
        <end position="145"/>
    </location>
</feature>